<gene>
    <name evidence="1" type="ORF">L596_022867</name>
</gene>
<sequence length="73" mass="7985">MRSGRNLCFNASKQSQKAYRAAQEKILPPDTPGLCSLTRPSGVISSSLVANDRSVSLTNNLKPASRSRHDRNE</sequence>
<dbReference type="EMBL" id="AZBU02000008">
    <property type="protein sequence ID" value="TKR66593.1"/>
    <property type="molecule type" value="Genomic_DNA"/>
</dbReference>
<dbReference type="Proteomes" id="UP000298663">
    <property type="component" value="Unassembled WGS sequence"/>
</dbReference>
<accession>A0A4U5MCS1</accession>
<evidence type="ECO:0000313" key="2">
    <source>
        <dbReference type="Proteomes" id="UP000298663"/>
    </source>
</evidence>
<organism evidence="1 2">
    <name type="scientific">Steinernema carpocapsae</name>
    <name type="common">Entomopathogenic nematode</name>
    <dbReference type="NCBI Taxonomy" id="34508"/>
    <lineage>
        <taxon>Eukaryota</taxon>
        <taxon>Metazoa</taxon>
        <taxon>Ecdysozoa</taxon>
        <taxon>Nematoda</taxon>
        <taxon>Chromadorea</taxon>
        <taxon>Rhabditida</taxon>
        <taxon>Tylenchina</taxon>
        <taxon>Panagrolaimomorpha</taxon>
        <taxon>Strongyloidoidea</taxon>
        <taxon>Steinernematidae</taxon>
        <taxon>Steinernema</taxon>
    </lineage>
</organism>
<reference evidence="1 2" key="1">
    <citation type="journal article" date="2015" name="Genome Biol.">
        <title>Comparative genomics of Steinernema reveals deeply conserved gene regulatory networks.</title>
        <authorList>
            <person name="Dillman A.R."/>
            <person name="Macchietto M."/>
            <person name="Porter C.F."/>
            <person name="Rogers A."/>
            <person name="Williams B."/>
            <person name="Antoshechkin I."/>
            <person name="Lee M.M."/>
            <person name="Goodwin Z."/>
            <person name="Lu X."/>
            <person name="Lewis E.E."/>
            <person name="Goodrich-Blair H."/>
            <person name="Stock S.P."/>
            <person name="Adams B.J."/>
            <person name="Sternberg P.W."/>
            <person name="Mortazavi A."/>
        </authorList>
    </citation>
    <scope>NUCLEOTIDE SEQUENCE [LARGE SCALE GENOMIC DNA]</scope>
    <source>
        <strain evidence="1 2">ALL</strain>
    </source>
</reference>
<protein>
    <submittedName>
        <fullName evidence="1">Uncharacterized protein</fullName>
    </submittedName>
</protein>
<dbReference type="AlphaFoldDB" id="A0A4U5MCS1"/>
<reference evidence="1 2" key="2">
    <citation type="journal article" date="2019" name="G3 (Bethesda)">
        <title>Hybrid Assembly of the Genome of the Entomopathogenic Nematode Steinernema carpocapsae Identifies the X-Chromosome.</title>
        <authorList>
            <person name="Serra L."/>
            <person name="Macchietto M."/>
            <person name="Macias-Munoz A."/>
            <person name="McGill C.J."/>
            <person name="Rodriguez I.M."/>
            <person name="Rodriguez B."/>
            <person name="Murad R."/>
            <person name="Mortazavi A."/>
        </authorList>
    </citation>
    <scope>NUCLEOTIDE SEQUENCE [LARGE SCALE GENOMIC DNA]</scope>
    <source>
        <strain evidence="1 2">ALL</strain>
    </source>
</reference>
<evidence type="ECO:0000313" key="1">
    <source>
        <dbReference type="EMBL" id="TKR66593.1"/>
    </source>
</evidence>
<name>A0A4U5MCS1_STECR</name>
<comment type="caution">
    <text evidence="1">The sequence shown here is derived from an EMBL/GenBank/DDBJ whole genome shotgun (WGS) entry which is preliminary data.</text>
</comment>
<keyword evidence="2" id="KW-1185">Reference proteome</keyword>
<proteinExistence type="predicted"/>